<comment type="caution">
    <text evidence="1">The sequence shown here is derived from an EMBL/GenBank/DDBJ whole genome shotgun (WGS) entry which is preliminary data.</text>
</comment>
<protein>
    <submittedName>
        <fullName evidence="1">Uncharacterized protein</fullName>
    </submittedName>
</protein>
<name>A0A9X9BMI1_PSEMA</name>
<evidence type="ECO:0000313" key="1">
    <source>
        <dbReference type="EMBL" id="TWR52502.1"/>
    </source>
</evidence>
<dbReference type="RefSeq" id="WP_074846875.1">
    <property type="nucleotide sequence ID" value="NZ_FNSU01000003.1"/>
</dbReference>
<gene>
    <name evidence="1" type="ORF">FIV41_25785</name>
</gene>
<dbReference type="AlphaFoldDB" id="A0A9X9BMI1"/>
<proteinExistence type="predicted"/>
<accession>A0A9X9BMI1</accession>
<sequence length="93" mass="10162">MMANVEEGLVQQYVSEIQALTVKAYHGEDVKTRVQDSVAQAVAHFNIIVGSDPKANVAAYRGRLKLYADLTHESQPAVRETLLYAASVCPESV</sequence>
<organism evidence="1 2">
    <name type="scientific">Pseudomonas marginalis</name>
    <name type="common">Pseudomonas panacis</name>
    <dbReference type="NCBI Taxonomy" id="298"/>
    <lineage>
        <taxon>Bacteria</taxon>
        <taxon>Pseudomonadati</taxon>
        <taxon>Pseudomonadota</taxon>
        <taxon>Gammaproteobacteria</taxon>
        <taxon>Pseudomonadales</taxon>
        <taxon>Pseudomonadaceae</taxon>
        <taxon>Pseudomonas</taxon>
    </lineage>
</organism>
<dbReference type="EMBL" id="VFEQ01000024">
    <property type="protein sequence ID" value="TWR52502.1"/>
    <property type="molecule type" value="Genomic_DNA"/>
</dbReference>
<dbReference type="Proteomes" id="UP000316123">
    <property type="component" value="Unassembled WGS sequence"/>
</dbReference>
<evidence type="ECO:0000313" key="2">
    <source>
        <dbReference type="Proteomes" id="UP000316123"/>
    </source>
</evidence>
<reference evidence="1 2" key="1">
    <citation type="submission" date="2019-06" db="EMBL/GenBank/DDBJ databases">
        <title>Pseudomonas bimorpha sp. nov. isolated from bovine raw milk and skim milk concentrate.</title>
        <authorList>
            <person name="Hofmann K."/>
            <person name="Huptas C."/>
            <person name="Doll E."/>
            <person name="Scherer S."/>
            <person name="Wenning M."/>
        </authorList>
    </citation>
    <scope>NUCLEOTIDE SEQUENCE [LARGE SCALE GENOMIC DNA]</scope>
    <source>
        <strain evidence="1 2">DSM 13124</strain>
    </source>
</reference>